<dbReference type="OrthoDB" id="8849801at2"/>
<evidence type="ECO:0000313" key="2">
    <source>
        <dbReference type="Proteomes" id="UP000247565"/>
    </source>
</evidence>
<evidence type="ECO:0008006" key="3">
    <source>
        <dbReference type="Google" id="ProtNLM"/>
    </source>
</evidence>
<dbReference type="Pfam" id="PF05045">
    <property type="entry name" value="RgpF"/>
    <property type="match status" value="1"/>
</dbReference>
<accession>A0A318MYV6</accession>
<protein>
    <recommendedName>
        <fullName evidence="3">Glycosyl transferase</fullName>
    </recommendedName>
</protein>
<organism evidence="1 2">
    <name type="scientific">Commensalibacter melissae</name>
    <dbReference type="NCBI Taxonomy" id="2070537"/>
    <lineage>
        <taxon>Bacteria</taxon>
        <taxon>Pseudomonadati</taxon>
        <taxon>Pseudomonadota</taxon>
        <taxon>Alphaproteobacteria</taxon>
        <taxon>Acetobacterales</taxon>
        <taxon>Acetobacteraceae</taxon>
    </lineage>
</organism>
<dbReference type="EMBL" id="QGLT01000001">
    <property type="protein sequence ID" value="PXZ01965.1"/>
    <property type="molecule type" value="Genomic_DNA"/>
</dbReference>
<name>A0A318MYV6_9PROT</name>
<dbReference type="RefSeq" id="WP_110438483.1">
    <property type="nucleotide sequence ID" value="NZ_CP046393.1"/>
</dbReference>
<evidence type="ECO:0000313" key="1">
    <source>
        <dbReference type="EMBL" id="PXZ01965.1"/>
    </source>
</evidence>
<dbReference type="AlphaFoldDB" id="A0A318MYV6"/>
<comment type="caution">
    <text evidence="1">The sequence shown here is derived from an EMBL/GenBank/DDBJ whole genome shotgun (WGS) entry which is preliminary data.</text>
</comment>
<sequence length="301" mass="35967">MSNRICLFASYNLTDELLPDTKHFLRQLYLCGWETHLALSGKEKISKDIHDFCQKHLITPHSRPNQGLDFGAWQDLIIKKVTDHADYILLTNDSIFGPIYPLQPVFKKMFTKNLDIWGMVDSFEVNWHFQSWFLCFNHTTFFNPAIQDLFMQPFKQMDRQAIIQQGELKLGRILQSNPEIKCKAAWSPTKTRLFRNKKNVNPMHLDWYTILHSDNVPFIKKELIRDNHFGIFWLDYYRTLLKHNQFFKLNYIDTYLNDHINRPMIPHTVWWKRLKYLAITYDTKLAWTYFIKQGVSCSPPL</sequence>
<keyword evidence="2" id="KW-1185">Reference proteome</keyword>
<dbReference type="Proteomes" id="UP000247565">
    <property type="component" value="Unassembled WGS sequence"/>
</dbReference>
<proteinExistence type="predicted"/>
<reference evidence="1 2" key="1">
    <citation type="submission" date="2018-05" db="EMBL/GenBank/DDBJ databases">
        <title>Reference genomes for bee gut microbiota database.</title>
        <authorList>
            <person name="Ellegaard K.M."/>
        </authorList>
    </citation>
    <scope>NUCLEOTIDE SEQUENCE [LARGE SCALE GENOMIC DNA]</scope>
    <source>
        <strain evidence="1 2">ESL0284</strain>
    </source>
</reference>
<gene>
    <name evidence="1" type="ORF">DK869_02935</name>
</gene>
<dbReference type="InterPro" id="IPR007739">
    <property type="entry name" value="RgpF"/>
</dbReference>